<evidence type="ECO:0000313" key="2">
    <source>
        <dbReference type="Proteomes" id="UP001151760"/>
    </source>
</evidence>
<gene>
    <name evidence="1" type="ORF">Tco_0860606</name>
</gene>
<proteinExistence type="predicted"/>
<name>A0ABQ5BH59_9ASTR</name>
<organism evidence="1 2">
    <name type="scientific">Tanacetum coccineum</name>
    <dbReference type="NCBI Taxonomy" id="301880"/>
    <lineage>
        <taxon>Eukaryota</taxon>
        <taxon>Viridiplantae</taxon>
        <taxon>Streptophyta</taxon>
        <taxon>Embryophyta</taxon>
        <taxon>Tracheophyta</taxon>
        <taxon>Spermatophyta</taxon>
        <taxon>Magnoliopsida</taxon>
        <taxon>eudicotyledons</taxon>
        <taxon>Gunneridae</taxon>
        <taxon>Pentapetalae</taxon>
        <taxon>asterids</taxon>
        <taxon>campanulids</taxon>
        <taxon>Asterales</taxon>
        <taxon>Asteraceae</taxon>
        <taxon>Asteroideae</taxon>
        <taxon>Anthemideae</taxon>
        <taxon>Anthemidinae</taxon>
        <taxon>Tanacetum</taxon>
    </lineage>
</organism>
<accession>A0ABQ5BH59</accession>
<evidence type="ECO:0000313" key="1">
    <source>
        <dbReference type="EMBL" id="GJT13564.1"/>
    </source>
</evidence>
<keyword evidence="2" id="KW-1185">Reference proteome</keyword>
<reference evidence="1" key="1">
    <citation type="journal article" date="2022" name="Int. J. Mol. Sci.">
        <title>Draft Genome of Tanacetum Coccineum: Genomic Comparison of Closely Related Tanacetum-Family Plants.</title>
        <authorList>
            <person name="Yamashiro T."/>
            <person name="Shiraishi A."/>
            <person name="Nakayama K."/>
            <person name="Satake H."/>
        </authorList>
    </citation>
    <scope>NUCLEOTIDE SEQUENCE</scope>
</reference>
<dbReference type="Proteomes" id="UP001151760">
    <property type="component" value="Unassembled WGS sequence"/>
</dbReference>
<dbReference type="EMBL" id="BQNB010013239">
    <property type="protein sequence ID" value="GJT13564.1"/>
    <property type="molecule type" value="Genomic_DNA"/>
</dbReference>
<comment type="caution">
    <text evidence="1">The sequence shown here is derived from an EMBL/GenBank/DDBJ whole genome shotgun (WGS) entry which is preliminary data.</text>
</comment>
<sequence>MVRRANGNIDTIKESDYKYLNKNNIEGLYLLCINGKVKDYKETRLLGSLFVFIRSTVIWEIVHDIQLGMESYQQKVNLIAPTITFPGIERKKLFTITYEPVIGMIYENNKKEKRVMIHKEIRKFCDATSKRVLEKLKKYNKDVKYGYANPSPSDAYDEYLQFYE</sequence>
<protein>
    <submittedName>
        <fullName evidence="1">Uncharacterized protein</fullName>
    </submittedName>
</protein>
<reference evidence="1" key="2">
    <citation type="submission" date="2022-01" db="EMBL/GenBank/DDBJ databases">
        <authorList>
            <person name="Yamashiro T."/>
            <person name="Shiraishi A."/>
            <person name="Satake H."/>
            <person name="Nakayama K."/>
        </authorList>
    </citation>
    <scope>NUCLEOTIDE SEQUENCE</scope>
</reference>